<dbReference type="Gene3D" id="3.30.200.20">
    <property type="entry name" value="Phosphorylase Kinase, domain 1"/>
    <property type="match status" value="1"/>
</dbReference>
<feature type="non-terminal residue" evidence="6">
    <location>
        <position position="137"/>
    </location>
</feature>
<gene>
    <name evidence="6" type="ORF">METZ01_LOCUS425015</name>
</gene>
<dbReference type="PANTHER" id="PTHR43289:SF6">
    <property type="entry name" value="SERINE_THREONINE-PROTEIN KINASE NEKL-3"/>
    <property type="match status" value="1"/>
</dbReference>
<keyword evidence="2" id="KW-0547">Nucleotide-binding</keyword>
<organism evidence="6">
    <name type="scientific">marine metagenome</name>
    <dbReference type="NCBI Taxonomy" id="408172"/>
    <lineage>
        <taxon>unclassified sequences</taxon>
        <taxon>metagenomes</taxon>
        <taxon>ecological metagenomes</taxon>
    </lineage>
</organism>
<evidence type="ECO:0000256" key="4">
    <source>
        <dbReference type="ARBA" id="ARBA00022840"/>
    </source>
</evidence>
<keyword evidence="4" id="KW-0067">ATP-binding</keyword>
<keyword evidence="3" id="KW-0418">Kinase</keyword>
<proteinExistence type="predicted"/>
<dbReference type="GO" id="GO:0005524">
    <property type="term" value="F:ATP binding"/>
    <property type="evidence" value="ECO:0007669"/>
    <property type="project" value="UniProtKB-KW"/>
</dbReference>
<dbReference type="InterPro" id="IPR000719">
    <property type="entry name" value="Prot_kinase_dom"/>
</dbReference>
<sequence length="137" mass="15169">MGTGGEQKDPLMGAVIGKCKILAKLGQGGMGDVYLAQHQFLKKNIALKLLPTDFSRDDESVSRFQREAISAAKLEHPNTVQIHDIGIDKGRHYIIMQYVEGRPLQDLIDDKRGPMEVKEAGHIIRECAKGLKAAHDH</sequence>
<dbReference type="Pfam" id="PF00069">
    <property type="entry name" value="Pkinase"/>
    <property type="match status" value="1"/>
</dbReference>
<dbReference type="GO" id="GO:0004674">
    <property type="term" value="F:protein serine/threonine kinase activity"/>
    <property type="evidence" value="ECO:0007669"/>
    <property type="project" value="TreeGrafter"/>
</dbReference>
<protein>
    <recommendedName>
        <fullName evidence="5">Protein kinase domain-containing protein</fullName>
    </recommendedName>
</protein>
<dbReference type="EMBL" id="UINC01168890">
    <property type="protein sequence ID" value="SVD72161.1"/>
    <property type="molecule type" value="Genomic_DNA"/>
</dbReference>
<name>A0A382XP19_9ZZZZ</name>
<keyword evidence="1" id="KW-0808">Transferase</keyword>
<evidence type="ECO:0000256" key="2">
    <source>
        <dbReference type="ARBA" id="ARBA00022741"/>
    </source>
</evidence>
<evidence type="ECO:0000256" key="3">
    <source>
        <dbReference type="ARBA" id="ARBA00022777"/>
    </source>
</evidence>
<dbReference type="InterPro" id="IPR017441">
    <property type="entry name" value="Protein_kinase_ATP_BS"/>
</dbReference>
<dbReference type="CDD" id="cd14014">
    <property type="entry name" value="STKc_PknB_like"/>
    <property type="match status" value="1"/>
</dbReference>
<feature type="domain" description="Protein kinase" evidence="5">
    <location>
        <begin position="19"/>
        <end position="137"/>
    </location>
</feature>
<dbReference type="PANTHER" id="PTHR43289">
    <property type="entry name" value="MITOGEN-ACTIVATED PROTEIN KINASE KINASE KINASE 20-RELATED"/>
    <property type="match status" value="1"/>
</dbReference>
<dbReference type="AlphaFoldDB" id="A0A382XP19"/>
<evidence type="ECO:0000259" key="5">
    <source>
        <dbReference type="PROSITE" id="PS50011"/>
    </source>
</evidence>
<dbReference type="PROSITE" id="PS50011">
    <property type="entry name" value="PROTEIN_KINASE_DOM"/>
    <property type="match status" value="1"/>
</dbReference>
<evidence type="ECO:0000313" key="6">
    <source>
        <dbReference type="EMBL" id="SVD72161.1"/>
    </source>
</evidence>
<reference evidence="6" key="1">
    <citation type="submission" date="2018-05" db="EMBL/GenBank/DDBJ databases">
        <authorList>
            <person name="Lanie J.A."/>
            <person name="Ng W.-L."/>
            <person name="Kazmierczak K.M."/>
            <person name="Andrzejewski T.M."/>
            <person name="Davidsen T.M."/>
            <person name="Wayne K.J."/>
            <person name="Tettelin H."/>
            <person name="Glass J.I."/>
            <person name="Rusch D."/>
            <person name="Podicherti R."/>
            <person name="Tsui H.-C.T."/>
            <person name="Winkler M.E."/>
        </authorList>
    </citation>
    <scope>NUCLEOTIDE SEQUENCE</scope>
</reference>
<accession>A0A382XP19</accession>
<dbReference type="SUPFAM" id="SSF56112">
    <property type="entry name" value="Protein kinase-like (PK-like)"/>
    <property type="match status" value="1"/>
</dbReference>
<evidence type="ECO:0000256" key="1">
    <source>
        <dbReference type="ARBA" id="ARBA00022679"/>
    </source>
</evidence>
<dbReference type="PROSITE" id="PS00107">
    <property type="entry name" value="PROTEIN_KINASE_ATP"/>
    <property type="match status" value="1"/>
</dbReference>
<dbReference type="InterPro" id="IPR011009">
    <property type="entry name" value="Kinase-like_dom_sf"/>
</dbReference>